<proteinExistence type="predicted"/>
<organism evidence="1">
    <name type="scientific">Arcella intermedia</name>
    <dbReference type="NCBI Taxonomy" id="1963864"/>
    <lineage>
        <taxon>Eukaryota</taxon>
        <taxon>Amoebozoa</taxon>
        <taxon>Tubulinea</taxon>
        <taxon>Elardia</taxon>
        <taxon>Arcellinida</taxon>
        <taxon>Sphaerothecina</taxon>
        <taxon>Arcellidae</taxon>
        <taxon>Arcella</taxon>
    </lineage>
</organism>
<accession>A0A6B2LSE3</accession>
<dbReference type="AlphaFoldDB" id="A0A6B2LSE3"/>
<name>A0A6B2LSE3_9EUKA</name>
<protein>
    <submittedName>
        <fullName evidence="1">Uncharacterized protein</fullName>
    </submittedName>
</protein>
<reference evidence="1" key="1">
    <citation type="journal article" date="2020" name="J. Eukaryot. Microbiol.">
        <title>De novo Sequencing, Assembly and Annotation of the Transcriptome for the Free-Living Testate Amoeba Arcella intermedia.</title>
        <authorList>
            <person name="Ribeiro G.M."/>
            <person name="Porfirio-Sousa A.L."/>
            <person name="Maurer-Alcala X.X."/>
            <person name="Katz L.A."/>
            <person name="Lahr D.J.G."/>
        </authorList>
    </citation>
    <scope>NUCLEOTIDE SEQUENCE</scope>
</reference>
<evidence type="ECO:0000313" key="1">
    <source>
        <dbReference type="EMBL" id="NDV39668.1"/>
    </source>
</evidence>
<dbReference type="EMBL" id="GIBP01010699">
    <property type="protein sequence ID" value="NDV39668.1"/>
    <property type="molecule type" value="Transcribed_RNA"/>
</dbReference>
<sequence length="99" mass="10521">MRRDAYLHMILQIRVRSFPRAAIFPIIWTRRPHTPQKLQQSVIRHAEGGGGEGGAADGAVRAVGEPEGDAGQAVGVLAGGFSGGLERLKADGTLRAFCN</sequence>